<keyword evidence="1" id="KW-0472">Membrane</keyword>
<dbReference type="EMBL" id="QEHR01000004">
    <property type="protein sequence ID" value="PVW15331.1"/>
    <property type="molecule type" value="Genomic_DNA"/>
</dbReference>
<feature type="transmembrane region" description="Helical" evidence="1">
    <location>
        <begin position="110"/>
        <end position="126"/>
    </location>
</feature>
<evidence type="ECO:0000313" key="3">
    <source>
        <dbReference type="Proteomes" id="UP000245962"/>
    </source>
</evidence>
<evidence type="ECO:0000313" key="2">
    <source>
        <dbReference type="EMBL" id="PVW15331.1"/>
    </source>
</evidence>
<comment type="caution">
    <text evidence="2">The sequence shown here is derived from an EMBL/GenBank/DDBJ whole genome shotgun (WGS) entry which is preliminary data.</text>
</comment>
<keyword evidence="1" id="KW-0812">Transmembrane</keyword>
<feature type="transmembrane region" description="Helical" evidence="1">
    <location>
        <begin position="43"/>
        <end position="67"/>
    </location>
</feature>
<sequence>MKKTLQIANILAFIATVFVNYLSNTGAMNDTTIGEISAIMPNLFTPAGYAFSIWGFLYLLLLGFVIYQSRSLFTTVRNDAFVLKTGWWFVLSCVANMLWVTFWVYGYTSYSIIAIFVLLFSLLKIVMNNRMELWDAPISVIVFLWWPFVFYSGWVTVASIANIAAYLSSIGWTGWGISETSWTVIMVIIAGIINLAVTWKRNMREFALVGVWALVAIAVANWDSNQTVVYATLITAAVLFISSGVHAAKNKDTSPVQKCREYFGKS</sequence>
<dbReference type="OrthoDB" id="5189031at2"/>
<keyword evidence="3" id="KW-1185">Reference proteome</keyword>
<dbReference type="PANTHER" id="PTHR33802">
    <property type="entry name" value="SI:CH211-161H7.5-RELATED"/>
    <property type="match status" value="1"/>
</dbReference>
<dbReference type="RefSeq" id="WP_116694222.1">
    <property type="nucleotide sequence ID" value="NZ_QEHR01000004.1"/>
</dbReference>
<dbReference type="Proteomes" id="UP000245962">
    <property type="component" value="Unassembled WGS sequence"/>
</dbReference>
<feature type="transmembrane region" description="Helical" evidence="1">
    <location>
        <begin position="138"/>
        <end position="161"/>
    </location>
</feature>
<keyword evidence="1" id="KW-1133">Transmembrane helix</keyword>
<protein>
    <recommendedName>
        <fullName evidence="4">Tryptophan-rich sensory protein</fullName>
    </recommendedName>
</protein>
<dbReference type="PANTHER" id="PTHR33802:SF1">
    <property type="entry name" value="XK-RELATED PROTEIN"/>
    <property type="match status" value="1"/>
</dbReference>
<organism evidence="2 3">
    <name type="scientific">Marixanthomonas spongiae</name>
    <dbReference type="NCBI Taxonomy" id="2174845"/>
    <lineage>
        <taxon>Bacteria</taxon>
        <taxon>Pseudomonadati</taxon>
        <taxon>Bacteroidota</taxon>
        <taxon>Flavobacteriia</taxon>
        <taxon>Flavobacteriales</taxon>
        <taxon>Flavobacteriaceae</taxon>
        <taxon>Marixanthomonas</taxon>
    </lineage>
</organism>
<feature type="transmembrane region" description="Helical" evidence="1">
    <location>
        <begin position="181"/>
        <end position="199"/>
    </location>
</feature>
<accession>A0A2U0I2I5</accession>
<dbReference type="AlphaFoldDB" id="A0A2U0I2I5"/>
<name>A0A2U0I2I5_9FLAO</name>
<dbReference type="Gene3D" id="1.20.1260.100">
    <property type="entry name" value="TspO/MBR protein"/>
    <property type="match status" value="1"/>
</dbReference>
<proteinExistence type="predicted"/>
<reference evidence="2 3" key="1">
    <citation type="submission" date="2018-04" db="EMBL/GenBank/DDBJ databases">
        <title>Marixanthomonas spongiae HN-E44 sp. nov., isolated from a marine sponge.</title>
        <authorList>
            <person name="Luo L."/>
            <person name="Zhuang L."/>
        </authorList>
    </citation>
    <scope>NUCLEOTIDE SEQUENCE [LARGE SCALE GENOMIC DNA]</scope>
    <source>
        <strain evidence="2 3">HN-E44</strain>
    </source>
</reference>
<evidence type="ECO:0008006" key="4">
    <source>
        <dbReference type="Google" id="ProtNLM"/>
    </source>
</evidence>
<feature type="transmembrane region" description="Helical" evidence="1">
    <location>
        <begin position="87"/>
        <end position="104"/>
    </location>
</feature>
<feature type="transmembrane region" description="Helical" evidence="1">
    <location>
        <begin position="228"/>
        <end position="248"/>
    </location>
</feature>
<feature type="transmembrane region" description="Helical" evidence="1">
    <location>
        <begin position="7"/>
        <end position="23"/>
    </location>
</feature>
<gene>
    <name evidence="2" type="ORF">DDV96_08000</name>
</gene>
<evidence type="ECO:0000256" key="1">
    <source>
        <dbReference type="SAM" id="Phobius"/>
    </source>
</evidence>
<dbReference type="InterPro" id="IPR038330">
    <property type="entry name" value="TspO/MBR-related_sf"/>
</dbReference>
<feature type="transmembrane region" description="Helical" evidence="1">
    <location>
        <begin position="206"/>
        <end position="222"/>
    </location>
</feature>